<dbReference type="SUPFAM" id="SSF54427">
    <property type="entry name" value="NTF2-like"/>
    <property type="match status" value="1"/>
</dbReference>
<organism evidence="2">
    <name type="scientific">freshwater metagenome</name>
    <dbReference type="NCBI Taxonomy" id="449393"/>
    <lineage>
        <taxon>unclassified sequences</taxon>
        <taxon>metagenomes</taxon>
        <taxon>ecological metagenomes</taxon>
    </lineage>
</organism>
<dbReference type="CDD" id="cd00531">
    <property type="entry name" value="NTF2_like"/>
    <property type="match status" value="1"/>
</dbReference>
<dbReference type="EMBL" id="CAEZSR010000288">
    <property type="protein sequence ID" value="CAB4597891.1"/>
    <property type="molecule type" value="Genomic_DNA"/>
</dbReference>
<accession>A0A6J6G9N0</accession>
<dbReference type="Gene3D" id="3.10.450.50">
    <property type="match status" value="1"/>
</dbReference>
<sequence length="146" mass="16522">MGLPTDLVDRLEIIELTHRYCWALDSKQFDLLDTVFLPDATAELRSAPLEGRDAIRDRIRGALATLDATQHTVSNHLVAVDGDTATARTYLHSQHVRRGTPGGELYVIAGRYEDELVRTPDGWRIRFRRLVTVWSEGNLDVVRLGR</sequence>
<gene>
    <name evidence="2" type="ORF">UFOPK1493_04118</name>
</gene>
<dbReference type="Pfam" id="PF13577">
    <property type="entry name" value="SnoaL_4"/>
    <property type="match status" value="1"/>
</dbReference>
<reference evidence="2" key="1">
    <citation type="submission" date="2020-05" db="EMBL/GenBank/DDBJ databases">
        <authorList>
            <person name="Chiriac C."/>
            <person name="Salcher M."/>
            <person name="Ghai R."/>
            <person name="Kavagutti S V."/>
        </authorList>
    </citation>
    <scope>NUCLEOTIDE SEQUENCE</scope>
</reference>
<dbReference type="AlphaFoldDB" id="A0A6J6G9N0"/>
<feature type="domain" description="SnoaL-like" evidence="1">
    <location>
        <begin position="7"/>
        <end position="129"/>
    </location>
</feature>
<protein>
    <submittedName>
        <fullName evidence="2">Unannotated protein</fullName>
    </submittedName>
</protein>
<evidence type="ECO:0000259" key="1">
    <source>
        <dbReference type="Pfam" id="PF13577"/>
    </source>
</evidence>
<proteinExistence type="predicted"/>
<evidence type="ECO:0000313" key="2">
    <source>
        <dbReference type="EMBL" id="CAB4597891.1"/>
    </source>
</evidence>
<name>A0A6J6G9N0_9ZZZZ</name>
<dbReference type="InterPro" id="IPR037401">
    <property type="entry name" value="SnoaL-like"/>
</dbReference>
<dbReference type="InterPro" id="IPR032710">
    <property type="entry name" value="NTF2-like_dom_sf"/>
</dbReference>